<gene>
    <name evidence="9" type="ORF">MAM1_0012c01282</name>
</gene>
<feature type="chain" id="PRO_5002199500" evidence="7">
    <location>
        <begin position="21"/>
        <end position="439"/>
    </location>
</feature>
<keyword evidence="4" id="KW-0378">Hydrolase</keyword>
<name>A0A0C9MFI7_9FUNG</name>
<dbReference type="Proteomes" id="UP000053815">
    <property type="component" value="Unassembled WGS sequence"/>
</dbReference>
<organism evidence="9">
    <name type="scientific">Mucor ambiguus</name>
    <dbReference type="NCBI Taxonomy" id="91626"/>
    <lineage>
        <taxon>Eukaryota</taxon>
        <taxon>Fungi</taxon>
        <taxon>Fungi incertae sedis</taxon>
        <taxon>Mucoromycota</taxon>
        <taxon>Mucoromycotina</taxon>
        <taxon>Mucoromycetes</taxon>
        <taxon>Mucorales</taxon>
        <taxon>Mucorineae</taxon>
        <taxon>Mucoraceae</taxon>
        <taxon>Mucor</taxon>
    </lineage>
</organism>
<evidence type="ECO:0000256" key="7">
    <source>
        <dbReference type="SAM" id="SignalP"/>
    </source>
</evidence>
<dbReference type="Gene3D" id="3.20.20.370">
    <property type="entry name" value="Glycoside hydrolase/deacetylase"/>
    <property type="match status" value="1"/>
</dbReference>
<dbReference type="PANTHER" id="PTHR46471">
    <property type="entry name" value="CHITIN DEACETYLASE"/>
    <property type="match status" value="1"/>
</dbReference>
<keyword evidence="5" id="KW-0119">Carbohydrate metabolism</keyword>
<evidence type="ECO:0000313" key="10">
    <source>
        <dbReference type="Proteomes" id="UP000053815"/>
    </source>
</evidence>
<dbReference type="OrthoDB" id="407355at2759"/>
<accession>A0A0C9MFI7</accession>
<feature type="domain" description="NodB homology" evidence="8">
    <location>
        <begin position="155"/>
        <end position="346"/>
    </location>
</feature>
<sequence>MKYILAATVLSCLVISNAEANVAAAINLKSEVAAATISAIEATGTSTTIQDSVDSLSSVGYAIKVPGVDGGDDDGDENSPALPAIPEEEEDDEEEDEDEEEQEVVVDIGTRESAYAGAGLKYNKDVDLPVLAQRKQLEGEDLPAVPQVIACRTDGQVAITYSEGPSDATARIARQLNNAQVKASFFVNTKWLQEQQYAMVLQNIYNAGHLIGLTYRLPTEDPETMSDEEIKADIITHAKMVESLIHVSPKYVRLHFSAQSDGRTEHILQELGFVLVGYNLDGKDYVHKTPELIEQEYQRTFKSYRAAHQDKKGSFVAIQYDIPETGSMVAVPNVIQLLQREGYDAVRMDGCLNDEKPYKASAAGLEYVGDKFSLGSAGYKSGQKITSVINNSTSEEEIRGLSADDGFLNESAGALAAVPNTMGLGLIPAAFAYALLCLL</sequence>
<evidence type="ECO:0000256" key="1">
    <source>
        <dbReference type="ARBA" id="ARBA00001941"/>
    </source>
</evidence>
<feature type="compositionally biased region" description="Acidic residues" evidence="6">
    <location>
        <begin position="86"/>
        <end position="101"/>
    </location>
</feature>
<dbReference type="SUPFAM" id="SSF88713">
    <property type="entry name" value="Glycoside hydrolase/deacetylase"/>
    <property type="match status" value="1"/>
</dbReference>
<dbReference type="PANTHER" id="PTHR46471:SF2">
    <property type="entry name" value="CHITIN DEACETYLASE-RELATED"/>
    <property type="match status" value="1"/>
</dbReference>
<dbReference type="GO" id="GO:0046872">
    <property type="term" value="F:metal ion binding"/>
    <property type="evidence" value="ECO:0007669"/>
    <property type="project" value="UniProtKB-KW"/>
</dbReference>
<dbReference type="EMBL" id="DF836301">
    <property type="protein sequence ID" value="GAN01847.1"/>
    <property type="molecule type" value="Genomic_DNA"/>
</dbReference>
<keyword evidence="2" id="KW-0479">Metal-binding</keyword>
<dbReference type="GO" id="GO:0016810">
    <property type="term" value="F:hydrolase activity, acting on carbon-nitrogen (but not peptide) bonds"/>
    <property type="evidence" value="ECO:0007669"/>
    <property type="project" value="InterPro"/>
</dbReference>
<evidence type="ECO:0000256" key="6">
    <source>
        <dbReference type="SAM" id="MobiDB-lite"/>
    </source>
</evidence>
<dbReference type="PROSITE" id="PS51677">
    <property type="entry name" value="NODB"/>
    <property type="match status" value="1"/>
</dbReference>
<evidence type="ECO:0000256" key="5">
    <source>
        <dbReference type="ARBA" id="ARBA00023277"/>
    </source>
</evidence>
<dbReference type="AlphaFoldDB" id="A0A0C9MFI7"/>
<dbReference type="InterPro" id="IPR011330">
    <property type="entry name" value="Glyco_hydro/deAcase_b/a-brl"/>
</dbReference>
<dbReference type="InterPro" id="IPR002509">
    <property type="entry name" value="NODB_dom"/>
</dbReference>
<feature type="region of interest" description="Disordered" evidence="6">
    <location>
        <begin position="64"/>
        <end position="101"/>
    </location>
</feature>
<keyword evidence="3 7" id="KW-0732">Signal</keyword>
<evidence type="ECO:0000256" key="3">
    <source>
        <dbReference type="ARBA" id="ARBA00022729"/>
    </source>
</evidence>
<evidence type="ECO:0000259" key="8">
    <source>
        <dbReference type="PROSITE" id="PS51677"/>
    </source>
</evidence>
<protein>
    <submittedName>
        <fullName evidence="9">Carbohydrate esterase family 4 protein</fullName>
    </submittedName>
</protein>
<dbReference type="STRING" id="91626.A0A0C9MFI7"/>
<evidence type="ECO:0000313" key="9">
    <source>
        <dbReference type="EMBL" id="GAN01847.1"/>
    </source>
</evidence>
<evidence type="ECO:0000256" key="2">
    <source>
        <dbReference type="ARBA" id="ARBA00022723"/>
    </source>
</evidence>
<evidence type="ECO:0000256" key="4">
    <source>
        <dbReference type="ARBA" id="ARBA00022801"/>
    </source>
</evidence>
<dbReference type="Pfam" id="PF01522">
    <property type="entry name" value="Polysacc_deac_1"/>
    <property type="match status" value="1"/>
</dbReference>
<feature type="signal peptide" evidence="7">
    <location>
        <begin position="1"/>
        <end position="20"/>
    </location>
</feature>
<keyword evidence="10" id="KW-1185">Reference proteome</keyword>
<comment type="cofactor">
    <cofactor evidence="1">
        <name>Co(2+)</name>
        <dbReference type="ChEBI" id="CHEBI:48828"/>
    </cofactor>
</comment>
<dbReference type="GO" id="GO:0005975">
    <property type="term" value="P:carbohydrate metabolic process"/>
    <property type="evidence" value="ECO:0007669"/>
    <property type="project" value="InterPro"/>
</dbReference>
<proteinExistence type="predicted"/>
<reference evidence="9" key="1">
    <citation type="submission" date="2014-09" db="EMBL/GenBank/DDBJ databases">
        <title>Draft genome sequence of an oleaginous Mucoromycotina fungus Mucor ambiguus NBRC6742.</title>
        <authorList>
            <person name="Takeda I."/>
            <person name="Yamane N."/>
            <person name="Morita T."/>
            <person name="Tamano K."/>
            <person name="Machida M."/>
            <person name="Baker S."/>
            <person name="Koike H."/>
        </authorList>
    </citation>
    <scope>NUCLEOTIDE SEQUENCE</scope>
    <source>
        <strain evidence="9">NBRC 6742</strain>
    </source>
</reference>